<keyword evidence="2" id="KW-1185">Reference proteome</keyword>
<dbReference type="EMBL" id="JAFBDR010000006">
    <property type="protein sequence ID" value="MBM7570999.1"/>
    <property type="molecule type" value="Genomic_DNA"/>
</dbReference>
<proteinExistence type="predicted"/>
<name>A0ABS2MYM9_9BACI</name>
<dbReference type="Pfam" id="PF18846">
    <property type="entry name" value="baeRF_family5"/>
    <property type="match status" value="1"/>
</dbReference>
<dbReference type="Proteomes" id="UP001296943">
    <property type="component" value="Unassembled WGS sequence"/>
</dbReference>
<sequence length="256" mass="30159">MSLEAELKWLQKVELDKPDSVLSMYLNTDPADPDQRGREWKIQLKNGLNSFENYLEESGDKDELHNFKIVRNKVEKFIDEQQLNFKKSVVIFASSNGEIWLAKHLQMRVKTEFFWQESPVTDQLYQLRELFPKLGVILVQQSRVKVIEAELGDIIETRRYQLNQETGDWQQLPDVFEVVSTTNGNGRKDNEKRWYKSIAPVLDKLAKKHNWEKIYLMGEPEDVQYMNDCMHKKVDKVEKQNILDQPETTVIDKIIA</sequence>
<evidence type="ECO:0008006" key="3">
    <source>
        <dbReference type="Google" id="ProtNLM"/>
    </source>
</evidence>
<reference evidence="1 2" key="1">
    <citation type="submission" date="2021-01" db="EMBL/GenBank/DDBJ databases">
        <title>Genomic Encyclopedia of Type Strains, Phase IV (KMG-IV): sequencing the most valuable type-strain genomes for metagenomic binning, comparative biology and taxonomic classification.</title>
        <authorList>
            <person name="Goeker M."/>
        </authorList>
    </citation>
    <scope>NUCLEOTIDE SEQUENCE [LARGE SCALE GENOMIC DNA]</scope>
    <source>
        <strain evidence="1 2">DSM 23711</strain>
    </source>
</reference>
<evidence type="ECO:0000313" key="2">
    <source>
        <dbReference type="Proteomes" id="UP001296943"/>
    </source>
</evidence>
<organism evidence="1 2">
    <name type="scientific">Aquibacillus albus</name>
    <dbReference type="NCBI Taxonomy" id="1168171"/>
    <lineage>
        <taxon>Bacteria</taxon>
        <taxon>Bacillati</taxon>
        <taxon>Bacillota</taxon>
        <taxon>Bacilli</taxon>
        <taxon>Bacillales</taxon>
        <taxon>Bacillaceae</taxon>
        <taxon>Aquibacillus</taxon>
    </lineage>
</organism>
<dbReference type="InterPro" id="IPR040983">
    <property type="entry name" value="Bact_RF_family5"/>
</dbReference>
<gene>
    <name evidence="1" type="ORF">JOC48_001479</name>
</gene>
<accession>A0ABS2MYM9</accession>
<dbReference type="RefSeq" id="WP_204498404.1">
    <property type="nucleotide sequence ID" value="NZ_JAFBDR010000006.1"/>
</dbReference>
<evidence type="ECO:0000313" key="1">
    <source>
        <dbReference type="EMBL" id="MBM7570999.1"/>
    </source>
</evidence>
<protein>
    <recommendedName>
        <fullName evidence="3">DUF1835 domain-containing protein</fullName>
    </recommendedName>
</protein>
<comment type="caution">
    <text evidence="1">The sequence shown here is derived from an EMBL/GenBank/DDBJ whole genome shotgun (WGS) entry which is preliminary data.</text>
</comment>